<feature type="region of interest" description="Disordered" evidence="1">
    <location>
        <begin position="43"/>
        <end position="76"/>
    </location>
</feature>
<name>A0A1F5EN52_9BACT</name>
<feature type="compositionally biased region" description="Basic residues" evidence="1">
    <location>
        <begin position="48"/>
        <end position="58"/>
    </location>
</feature>
<proteinExistence type="predicted"/>
<gene>
    <name evidence="2" type="ORF">A3E89_00625</name>
</gene>
<accession>A0A1F5EN52</accession>
<comment type="caution">
    <text evidence="2">The sequence shown here is derived from an EMBL/GenBank/DDBJ whole genome shotgun (WGS) entry which is preliminary data.</text>
</comment>
<protein>
    <recommendedName>
        <fullName evidence="4">30S ribosomal protein S21</fullName>
    </recommendedName>
</protein>
<organism evidence="2 3">
    <name type="scientific">Candidatus Campbellbacteria bacterium RIFCSPHIGHO2_12_FULL_35_10</name>
    <dbReference type="NCBI Taxonomy" id="1797578"/>
    <lineage>
        <taxon>Bacteria</taxon>
        <taxon>Candidatus Campbelliibacteriota</taxon>
    </lineage>
</organism>
<evidence type="ECO:0000313" key="3">
    <source>
        <dbReference type="Proteomes" id="UP000185891"/>
    </source>
</evidence>
<sequence>MINIELTKNSNENNLGLLRRFSKRVKSSGITQRVRSIRYNQRDESKYTRKKKTLKSLKRKAEMEEMIKMGKAPVKK</sequence>
<evidence type="ECO:0008006" key="4">
    <source>
        <dbReference type="Google" id="ProtNLM"/>
    </source>
</evidence>
<evidence type="ECO:0000256" key="1">
    <source>
        <dbReference type="SAM" id="MobiDB-lite"/>
    </source>
</evidence>
<evidence type="ECO:0000313" key="2">
    <source>
        <dbReference type="EMBL" id="OGD68838.1"/>
    </source>
</evidence>
<dbReference type="AlphaFoldDB" id="A0A1F5EN52"/>
<feature type="compositionally biased region" description="Basic and acidic residues" evidence="1">
    <location>
        <begin position="59"/>
        <end position="68"/>
    </location>
</feature>
<dbReference type="EMBL" id="MFAA01000022">
    <property type="protein sequence ID" value="OGD68838.1"/>
    <property type="molecule type" value="Genomic_DNA"/>
</dbReference>
<dbReference type="Proteomes" id="UP000185891">
    <property type="component" value="Unassembled WGS sequence"/>
</dbReference>
<reference evidence="2 3" key="1">
    <citation type="journal article" date="2016" name="Nat. Commun.">
        <title>Thousands of microbial genomes shed light on interconnected biogeochemical processes in an aquifer system.</title>
        <authorList>
            <person name="Anantharaman K."/>
            <person name="Brown C.T."/>
            <person name="Hug L.A."/>
            <person name="Sharon I."/>
            <person name="Castelle C.J."/>
            <person name="Probst A.J."/>
            <person name="Thomas B.C."/>
            <person name="Singh A."/>
            <person name="Wilkins M.J."/>
            <person name="Karaoz U."/>
            <person name="Brodie E.L."/>
            <person name="Williams K.H."/>
            <person name="Hubbard S.S."/>
            <person name="Banfield J.F."/>
        </authorList>
    </citation>
    <scope>NUCLEOTIDE SEQUENCE [LARGE SCALE GENOMIC DNA]</scope>
</reference>